<keyword evidence="5" id="KW-0547">Nucleotide-binding</keyword>
<dbReference type="Proteomes" id="UP000183760">
    <property type="component" value="Unassembled WGS sequence"/>
</dbReference>
<evidence type="ECO:0000256" key="6">
    <source>
        <dbReference type="ARBA" id="ARBA00022777"/>
    </source>
</evidence>
<organism evidence="10 13">
    <name type="scientific">Myxococcus fulvus</name>
    <dbReference type="NCBI Taxonomy" id="33"/>
    <lineage>
        <taxon>Bacteria</taxon>
        <taxon>Pseudomonadati</taxon>
        <taxon>Myxococcota</taxon>
        <taxon>Myxococcia</taxon>
        <taxon>Myxococcales</taxon>
        <taxon>Cystobacterineae</taxon>
        <taxon>Myxococcaceae</taxon>
        <taxon>Myxococcus</taxon>
    </lineage>
</organism>
<dbReference type="InterPro" id="IPR003594">
    <property type="entry name" value="HATPase_dom"/>
</dbReference>
<dbReference type="EC" id="2.7.13.3" evidence="2"/>
<keyword evidence="8" id="KW-0902">Two-component regulatory system</keyword>
<dbReference type="SUPFAM" id="SSF47384">
    <property type="entry name" value="Homodimeric domain of signal transducing histidine kinase"/>
    <property type="match status" value="1"/>
</dbReference>
<dbReference type="STRING" id="1334629.MFUL124B02_04015"/>
<keyword evidence="7" id="KW-0067">ATP-binding</keyword>
<keyword evidence="3" id="KW-0597">Phosphoprotein</keyword>
<dbReference type="PROSITE" id="PS50109">
    <property type="entry name" value="HIS_KIN"/>
    <property type="match status" value="1"/>
</dbReference>
<dbReference type="InterPro" id="IPR003661">
    <property type="entry name" value="HisK_dim/P_dom"/>
</dbReference>
<name>A0A511SVA5_MYXFU</name>
<evidence type="ECO:0000256" key="3">
    <source>
        <dbReference type="ARBA" id="ARBA00022553"/>
    </source>
</evidence>
<dbReference type="SUPFAM" id="SSF55874">
    <property type="entry name" value="ATPase domain of HSP90 chaperone/DNA topoisomerase II/histidine kinase"/>
    <property type="match status" value="1"/>
</dbReference>
<dbReference type="Gene3D" id="1.10.287.130">
    <property type="match status" value="1"/>
</dbReference>
<gene>
    <name evidence="10" type="ORF">MFU01_08730</name>
    <name evidence="11" type="ORF">SAMN05443572_101617</name>
</gene>
<dbReference type="EMBL" id="FOIB01000001">
    <property type="protein sequence ID" value="SES93466.1"/>
    <property type="molecule type" value="Genomic_DNA"/>
</dbReference>
<dbReference type="Pfam" id="PF02518">
    <property type="entry name" value="HATPase_c"/>
    <property type="match status" value="1"/>
</dbReference>
<dbReference type="OrthoDB" id="5488887at2"/>
<evidence type="ECO:0000256" key="8">
    <source>
        <dbReference type="ARBA" id="ARBA00023012"/>
    </source>
</evidence>
<dbReference type="PANTHER" id="PTHR43065:SF10">
    <property type="entry name" value="PEROXIDE STRESS-ACTIVATED HISTIDINE KINASE MAK3"/>
    <property type="match status" value="1"/>
</dbReference>
<evidence type="ECO:0000313" key="11">
    <source>
        <dbReference type="EMBL" id="SES93466.1"/>
    </source>
</evidence>
<evidence type="ECO:0000256" key="5">
    <source>
        <dbReference type="ARBA" id="ARBA00022741"/>
    </source>
</evidence>
<dbReference type="RefSeq" id="WP_074948888.1">
    <property type="nucleotide sequence ID" value="NZ_BJXR01000012.1"/>
</dbReference>
<reference evidence="11 12" key="1">
    <citation type="submission" date="2016-10" db="EMBL/GenBank/DDBJ databases">
        <authorList>
            <person name="Varghese N."/>
            <person name="Submissions S."/>
        </authorList>
    </citation>
    <scope>NUCLEOTIDE SEQUENCE [LARGE SCALE GENOMIC DNA]</scope>
    <source>
        <strain evidence="11 12">DSM 16525</strain>
    </source>
</reference>
<evidence type="ECO:0000313" key="10">
    <source>
        <dbReference type="EMBL" id="GEN05836.1"/>
    </source>
</evidence>
<dbReference type="PRINTS" id="PR00344">
    <property type="entry name" value="BCTRLSENSOR"/>
</dbReference>
<accession>A0A511SVA5</accession>
<dbReference type="SMART" id="SM00387">
    <property type="entry name" value="HATPase_c"/>
    <property type="match status" value="1"/>
</dbReference>
<reference evidence="10 13" key="2">
    <citation type="submission" date="2019-07" db="EMBL/GenBank/DDBJ databases">
        <title>Whole genome shotgun sequence of Myxococcus fulvus NBRC 100333.</title>
        <authorList>
            <person name="Hosoyama A."/>
            <person name="Uohara A."/>
            <person name="Ohji S."/>
            <person name="Ichikawa N."/>
        </authorList>
    </citation>
    <scope>NUCLEOTIDE SEQUENCE [LARGE SCALE GENOMIC DNA]</scope>
    <source>
        <strain evidence="10 13">NBRC 100333</strain>
    </source>
</reference>
<dbReference type="InterPro" id="IPR036097">
    <property type="entry name" value="HisK_dim/P_sf"/>
</dbReference>
<dbReference type="InterPro" id="IPR004358">
    <property type="entry name" value="Sig_transdc_His_kin-like_C"/>
</dbReference>
<dbReference type="GO" id="GO:0000155">
    <property type="term" value="F:phosphorelay sensor kinase activity"/>
    <property type="evidence" value="ECO:0007669"/>
    <property type="project" value="InterPro"/>
</dbReference>
<dbReference type="InterPro" id="IPR036890">
    <property type="entry name" value="HATPase_C_sf"/>
</dbReference>
<dbReference type="PANTHER" id="PTHR43065">
    <property type="entry name" value="SENSOR HISTIDINE KINASE"/>
    <property type="match status" value="1"/>
</dbReference>
<keyword evidence="6" id="KW-0418">Kinase</keyword>
<evidence type="ECO:0000256" key="7">
    <source>
        <dbReference type="ARBA" id="ARBA00022840"/>
    </source>
</evidence>
<evidence type="ECO:0000256" key="2">
    <source>
        <dbReference type="ARBA" id="ARBA00012438"/>
    </source>
</evidence>
<keyword evidence="4" id="KW-0808">Transferase</keyword>
<dbReference type="CDD" id="cd00082">
    <property type="entry name" value="HisKA"/>
    <property type="match status" value="1"/>
</dbReference>
<evidence type="ECO:0000256" key="4">
    <source>
        <dbReference type="ARBA" id="ARBA00022679"/>
    </source>
</evidence>
<evidence type="ECO:0000313" key="12">
    <source>
        <dbReference type="Proteomes" id="UP000183760"/>
    </source>
</evidence>
<evidence type="ECO:0000313" key="13">
    <source>
        <dbReference type="Proteomes" id="UP000321514"/>
    </source>
</evidence>
<evidence type="ECO:0000259" key="9">
    <source>
        <dbReference type="PROSITE" id="PS50109"/>
    </source>
</evidence>
<evidence type="ECO:0000256" key="1">
    <source>
        <dbReference type="ARBA" id="ARBA00000085"/>
    </source>
</evidence>
<dbReference type="AlphaFoldDB" id="A0A511SVA5"/>
<comment type="catalytic activity">
    <reaction evidence="1">
        <text>ATP + protein L-histidine = ADP + protein N-phospho-L-histidine.</text>
        <dbReference type="EC" id="2.7.13.3"/>
    </reaction>
</comment>
<feature type="domain" description="Histidine kinase" evidence="9">
    <location>
        <begin position="177"/>
        <end position="393"/>
    </location>
</feature>
<comment type="caution">
    <text evidence="10">The sequence shown here is derived from an EMBL/GenBank/DDBJ whole genome shotgun (WGS) entry which is preliminary data.</text>
</comment>
<keyword evidence="12" id="KW-1185">Reference proteome</keyword>
<proteinExistence type="predicted"/>
<dbReference type="Gene3D" id="3.30.565.10">
    <property type="entry name" value="Histidine kinase-like ATPase, C-terminal domain"/>
    <property type="match status" value="1"/>
</dbReference>
<dbReference type="GO" id="GO:0005524">
    <property type="term" value="F:ATP binding"/>
    <property type="evidence" value="ECO:0007669"/>
    <property type="project" value="UniProtKB-KW"/>
</dbReference>
<dbReference type="Proteomes" id="UP000321514">
    <property type="component" value="Unassembled WGS sequence"/>
</dbReference>
<sequence>MSPASSTEHELAALLEKVNKTHGPDFEDEPLTPSRHSWALEGIAGAVALLRGDAVLYVNLRWQSLTLARGPWRRLTERGQEEGPALLTLRSVVAAEVRALDSAPEELARTSRYTYAGGHQQLEVGVRHVRADLSPRVVLVLARDITEQARQEEALEKERRALAEREHLRMLSEQASGIAHDLSSLLVAMKLRLELLQTRPDKQGEQEAPAHVDTLLRIVADATTRLSRLRDFARQKPESPVEPVQLADVVRDAVEIARGELESRAAREGLSLHLDVDVPRMPLVESSAADLRCVFLNLLRNGRDAMPKGGTLRVRGHQTPGQVVITVEDEGTGIPEQHLLSIFQPFFTTKGQHGTGLGLSMAHEVVTRARGTLVASNRPEGGAVFTITLPSLRRTATGRSGRASEYRSG</sequence>
<protein>
    <recommendedName>
        <fullName evidence="2">histidine kinase</fullName>
        <ecNumber evidence="2">2.7.13.3</ecNumber>
    </recommendedName>
</protein>
<dbReference type="InterPro" id="IPR005467">
    <property type="entry name" value="His_kinase_dom"/>
</dbReference>
<dbReference type="EMBL" id="BJXR01000012">
    <property type="protein sequence ID" value="GEN05836.1"/>
    <property type="molecule type" value="Genomic_DNA"/>
</dbReference>